<feature type="transmembrane region" description="Helical" evidence="2">
    <location>
        <begin position="6"/>
        <end position="27"/>
    </location>
</feature>
<feature type="compositionally biased region" description="Pro residues" evidence="1">
    <location>
        <begin position="48"/>
        <end position="61"/>
    </location>
</feature>
<keyword evidence="2" id="KW-0812">Transmembrane</keyword>
<feature type="region of interest" description="Disordered" evidence="1">
    <location>
        <begin position="43"/>
        <end position="442"/>
    </location>
</feature>
<dbReference type="EMBL" id="JAENJH010000002">
    <property type="protein sequence ID" value="MBK1784146.1"/>
    <property type="molecule type" value="Genomic_DNA"/>
</dbReference>
<evidence type="ECO:0000313" key="3">
    <source>
        <dbReference type="EMBL" id="MBK1784146.1"/>
    </source>
</evidence>
<reference evidence="3" key="1">
    <citation type="submission" date="2020-12" db="EMBL/GenBank/DDBJ databases">
        <title>Prauserella sp. ASG 168, a novel actinomycete isolated from cave rock.</title>
        <authorList>
            <person name="Suriyachadkun C."/>
        </authorList>
    </citation>
    <scope>NUCLEOTIDE SEQUENCE</scope>
    <source>
        <strain evidence="3">ASG 168</strain>
    </source>
</reference>
<evidence type="ECO:0000313" key="4">
    <source>
        <dbReference type="Proteomes" id="UP000635245"/>
    </source>
</evidence>
<dbReference type="RefSeq" id="WP_200316155.1">
    <property type="nucleotide sequence ID" value="NZ_JAENJH010000002.1"/>
</dbReference>
<feature type="compositionally biased region" description="Basic and acidic residues" evidence="1">
    <location>
        <begin position="171"/>
        <end position="202"/>
    </location>
</feature>
<proteinExistence type="predicted"/>
<keyword evidence="2" id="KW-0472">Membrane</keyword>
<keyword evidence="4" id="KW-1185">Reference proteome</keyword>
<feature type="compositionally biased region" description="Acidic residues" evidence="1">
    <location>
        <begin position="313"/>
        <end position="327"/>
    </location>
</feature>
<gene>
    <name evidence="3" type="ORF">JHE00_07375</name>
</gene>
<name>A0A934QP09_9PSEU</name>
<organism evidence="3 4">
    <name type="scientific">Prauserella cavernicola</name>
    <dbReference type="NCBI Taxonomy" id="2800127"/>
    <lineage>
        <taxon>Bacteria</taxon>
        <taxon>Bacillati</taxon>
        <taxon>Actinomycetota</taxon>
        <taxon>Actinomycetes</taxon>
        <taxon>Pseudonocardiales</taxon>
        <taxon>Pseudonocardiaceae</taxon>
        <taxon>Prauserella</taxon>
    </lineage>
</organism>
<sequence length="484" mass="53249">MSIFGQVWVFSAIAFVLGALLAWLFLVRPAQKRIRELERRLVASESAPAPPPAMPAAPEPGPLTRTFQPAGEGDREEPVAPMPSTRGFEPANTAPEQGQAELTQHLSPVTSWPERDSLQGHRAQRQDEEPVEDDFHLADQPWDLEPERSEMASVLDPSSDERDEPEQAGGLHRDAEPDDFPRSESFREQQSLQERDSYREPESASETTSFYEPESFQESESFREVGSFQEPESFQSAASFRGAESLQGVESFREPEPVDEPEPQAFTESERHRAPEPEPQPYSEPASHRAPDPDPEPEPERPRRAPSLFEPVPFDELDDEPQSDEPEDHAPPAYAFGGADAAPDQEDAVEQTQILPKRQPRSSPLGGFDAPKPIQPSMRSVTRREPESDGGAHSGSLFEPSVAPGGPPPARESAADELPPGPFGPGSAMPRPGGGKPSDDFGVKASVTALRYCTEDSPQFPRMVAEVWFRTPADAERVGFRPLS</sequence>
<accession>A0A934QP09</accession>
<comment type="caution">
    <text evidence="3">The sequence shown here is derived from an EMBL/GenBank/DDBJ whole genome shotgun (WGS) entry which is preliminary data.</text>
</comment>
<keyword evidence="2" id="KW-1133">Transmembrane helix</keyword>
<evidence type="ECO:0000256" key="1">
    <source>
        <dbReference type="SAM" id="MobiDB-lite"/>
    </source>
</evidence>
<feature type="compositionally biased region" description="Basic and acidic residues" evidence="1">
    <location>
        <begin position="286"/>
        <end position="303"/>
    </location>
</feature>
<dbReference type="Proteomes" id="UP000635245">
    <property type="component" value="Unassembled WGS sequence"/>
</dbReference>
<feature type="compositionally biased region" description="Basic and acidic residues" evidence="1">
    <location>
        <begin position="113"/>
        <end position="137"/>
    </location>
</feature>
<protein>
    <submittedName>
        <fullName evidence="3">Uncharacterized protein</fullName>
    </submittedName>
</protein>
<feature type="compositionally biased region" description="Polar residues" evidence="1">
    <location>
        <begin position="94"/>
        <end position="110"/>
    </location>
</feature>
<evidence type="ECO:0000256" key="2">
    <source>
        <dbReference type="SAM" id="Phobius"/>
    </source>
</evidence>
<dbReference type="AlphaFoldDB" id="A0A934QP09"/>